<accession>A0A9X2JYC5</accession>
<reference evidence="1" key="1">
    <citation type="submission" date="2022-06" db="EMBL/GenBank/DDBJ databases">
        <title>Sequencing the genomes of 1000 actinobacteria strains.</title>
        <authorList>
            <person name="Klenk H.-P."/>
        </authorList>
    </citation>
    <scope>NUCLEOTIDE SEQUENCE</scope>
    <source>
        <strain evidence="1">DSM 46694</strain>
    </source>
</reference>
<dbReference type="EMBL" id="JAMZEB010000001">
    <property type="protein sequence ID" value="MCP2353663.1"/>
    <property type="molecule type" value="Genomic_DNA"/>
</dbReference>
<keyword evidence="2" id="KW-1185">Reference proteome</keyword>
<gene>
    <name evidence="1" type="ORF">HD597_000683</name>
</gene>
<evidence type="ECO:0000313" key="2">
    <source>
        <dbReference type="Proteomes" id="UP001139648"/>
    </source>
</evidence>
<protein>
    <submittedName>
        <fullName evidence="1">Uncharacterized protein</fullName>
    </submittedName>
</protein>
<organism evidence="1 2">
    <name type="scientific">Nonomuraea thailandensis</name>
    <dbReference type="NCBI Taxonomy" id="1188745"/>
    <lineage>
        <taxon>Bacteria</taxon>
        <taxon>Bacillati</taxon>
        <taxon>Actinomycetota</taxon>
        <taxon>Actinomycetes</taxon>
        <taxon>Streptosporangiales</taxon>
        <taxon>Streptosporangiaceae</taxon>
        <taxon>Nonomuraea</taxon>
    </lineage>
</organism>
<dbReference type="Proteomes" id="UP001139648">
    <property type="component" value="Unassembled WGS sequence"/>
</dbReference>
<sequence>MTSYVINNGWQVTWSQCAADELLQLDRHGWMIEVAFRWQRPYTARIATPAGHPTLSLSLRFTLLVNDQERRASAPRNPDLRTEE</sequence>
<evidence type="ECO:0000313" key="1">
    <source>
        <dbReference type="EMBL" id="MCP2353663.1"/>
    </source>
</evidence>
<comment type="caution">
    <text evidence="1">The sequence shown here is derived from an EMBL/GenBank/DDBJ whole genome shotgun (WGS) entry which is preliminary data.</text>
</comment>
<dbReference type="RefSeq" id="WP_253740190.1">
    <property type="nucleotide sequence ID" value="NZ_JAMZEB010000001.1"/>
</dbReference>
<dbReference type="AlphaFoldDB" id="A0A9X2JYC5"/>
<name>A0A9X2JYC5_9ACTN</name>
<proteinExistence type="predicted"/>